<name>A0A1I4GZJ6_9FIRM</name>
<evidence type="ECO:0000313" key="1">
    <source>
        <dbReference type="EMBL" id="SFL35355.1"/>
    </source>
</evidence>
<dbReference type="RefSeq" id="WP_090932173.1">
    <property type="nucleotide sequence ID" value="NZ_FOTS01000002.1"/>
</dbReference>
<keyword evidence="2" id="KW-1185">Reference proteome</keyword>
<evidence type="ECO:0000313" key="2">
    <source>
        <dbReference type="Proteomes" id="UP000199520"/>
    </source>
</evidence>
<proteinExistence type="predicted"/>
<organism evidence="1 2">
    <name type="scientific">Pelosinus propionicus DSM 13327</name>
    <dbReference type="NCBI Taxonomy" id="1123291"/>
    <lineage>
        <taxon>Bacteria</taxon>
        <taxon>Bacillati</taxon>
        <taxon>Bacillota</taxon>
        <taxon>Negativicutes</taxon>
        <taxon>Selenomonadales</taxon>
        <taxon>Sporomusaceae</taxon>
        <taxon>Pelosinus</taxon>
    </lineage>
</organism>
<accession>A0A1I4GZJ6</accession>
<sequence>MSIKQHPSGLKLDFGSTVTILTTAVADTKHCRRVNGQGIFTGVVLEESELRLKRSSKHLLISVDGLSELQDDSKKEVGDCCCHENKHDDKQNDWEEHKSHDKKGFEEHKNDYEHEVKTMQEFVILSLTCPSFPFIPGQIVWISIDQIIALTVLCKN</sequence>
<gene>
    <name evidence="1" type="ORF">SAMN04490355_100258</name>
</gene>
<protein>
    <submittedName>
        <fullName evidence="1">Uncharacterized protein</fullName>
    </submittedName>
</protein>
<dbReference type="EMBL" id="FOTS01000002">
    <property type="protein sequence ID" value="SFL35355.1"/>
    <property type="molecule type" value="Genomic_DNA"/>
</dbReference>
<dbReference type="AlphaFoldDB" id="A0A1I4GZJ6"/>
<reference evidence="2" key="1">
    <citation type="submission" date="2016-10" db="EMBL/GenBank/DDBJ databases">
        <authorList>
            <person name="Varghese N."/>
            <person name="Submissions S."/>
        </authorList>
    </citation>
    <scope>NUCLEOTIDE SEQUENCE [LARGE SCALE GENOMIC DNA]</scope>
    <source>
        <strain evidence="2">DSM 13327</strain>
    </source>
</reference>
<dbReference type="OrthoDB" id="1680658at2"/>
<dbReference type="Proteomes" id="UP000199520">
    <property type="component" value="Unassembled WGS sequence"/>
</dbReference>